<dbReference type="AlphaFoldDB" id="A0A9P1BU86"/>
<sequence>MRQDEEEDAHHSPPSSYASSGYLSWFGSDSMEAEGEEPEPSPKTTWDYFSWIIGEEDPEMRAMREKQERYVTQIVALDRVVEQWHHKKLSKHEAVMHADSVLENICAIGLIDGDALRAHLLRHGFDDARRSELQRSYESLKRECGHRVPHFGSHGTTISVPLCC</sequence>
<keyword evidence="4" id="KW-1185">Reference proteome</keyword>
<dbReference type="OrthoDB" id="10506250at2759"/>
<accession>A0A9P1BU86</accession>
<dbReference type="EMBL" id="CAMXCT010000435">
    <property type="protein sequence ID" value="CAI3978760.1"/>
    <property type="molecule type" value="Genomic_DNA"/>
</dbReference>
<evidence type="ECO:0000313" key="3">
    <source>
        <dbReference type="EMBL" id="CAL4766072.1"/>
    </source>
</evidence>
<feature type="region of interest" description="Disordered" evidence="1">
    <location>
        <begin position="1"/>
        <end position="21"/>
    </location>
</feature>
<feature type="compositionally biased region" description="Low complexity" evidence="1">
    <location>
        <begin position="12"/>
        <end position="21"/>
    </location>
</feature>
<evidence type="ECO:0000256" key="1">
    <source>
        <dbReference type="SAM" id="MobiDB-lite"/>
    </source>
</evidence>
<comment type="caution">
    <text evidence="2">The sequence shown here is derived from an EMBL/GenBank/DDBJ whole genome shotgun (WGS) entry which is preliminary data.</text>
</comment>
<proteinExistence type="predicted"/>
<dbReference type="EMBL" id="CAMXCT030000435">
    <property type="protein sequence ID" value="CAL4766072.1"/>
    <property type="molecule type" value="Genomic_DNA"/>
</dbReference>
<evidence type="ECO:0000313" key="4">
    <source>
        <dbReference type="Proteomes" id="UP001152797"/>
    </source>
</evidence>
<dbReference type="EMBL" id="CAMXCT020000435">
    <property type="protein sequence ID" value="CAL1132135.1"/>
    <property type="molecule type" value="Genomic_DNA"/>
</dbReference>
<feature type="compositionally biased region" description="Basic and acidic residues" evidence="1">
    <location>
        <begin position="1"/>
        <end position="11"/>
    </location>
</feature>
<protein>
    <submittedName>
        <fullName evidence="2">Uncharacterized protein</fullName>
    </submittedName>
</protein>
<name>A0A9P1BU86_9DINO</name>
<dbReference type="Proteomes" id="UP001152797">
    <property type="component" value="Unassembled WGS sequence"/>
</dbReference>
<reference evidence="2" key="1">
    <citation type="submission" date="2022-10" db="EMBL/GenBank/DDBJ databases">
        <authorList>
            <person name="Chen Y."/>
            <person name="Dougan E. K."/>
            <person name="Chan C."/>
            <person name="Rhodes N."/>
            <person name="Thang M."/>
        </authorList>
    </citation>
    <scope>NUCLEOTIDE SEQUENCE</scope>
</reference>
<gene>
    <name evidence="2" type="ORF">C1SCF055_LOCUS6763</name>
</gene>
<organism evidence="2">
    <name type="scientific">Cladocopium goreaui</name>
    <dbReference type="NCBI Taxonomy" id="2562237"/>
    <lineage>
        <taxon>Eukaryota</taxon>
        <taxon>Sar</taxon>
        <taxon>Alveolata</taxon>
        <taxon>Dinophyceae</taxon>
        <taxon>Suessiales</taxon>
        <taxon>Symbiodiniaceae</taxon>
        <taxon>Cladocopium</taxon>
    </lineage>
</organism>
<evidence type="ECO:0000313" key="2">
    <source>
        <dbReference type="EMBL" id="CAI3978760.1"/>
    </source>
</evidence>
<reference evidence="3 4" key="2">
    <citation type="submission" date="2024-05" db="EMBL/GenBank/DDBJ databases">
        <authorList>
            <person name="Chen Y."/>
            <person name="Shah S."/>
            <person name="Dougan E. K."/>
            <person name="Thang M."/>
            <person name="Chan C."/>
        </authorList>
    </citation>
    <scope>NUCLEOTIDE SEQUENCE [LARGE SCALE GENOMIC DNA]</scope>
</reference>